<reference evidence="2" key="2">
    <citation type="journal article" date="2021" name="PeerJ">
        <title>Extensive microbial diversity within the chicken gut microbiome revealed by metagenomics and culture.</title>
        <authorList>
            <person name="Gilroy R."/>
            <person name="Ravi A."/>
            <person name="Getino M."/>
            <person name="Pursley I."/>
            <person name="Horton D.L."/>
            <person name="Alikhan N.F."/>
            <person name="Baker D."/>
            <person name="Gharbi K."/>
            <person name="Hall N."/>
            <person name="Watson M."/>
            <person name="Adriaenssens E.M."/>
            <person name="Foster-Nyarko E."/>
            <person name="Jarju S."/>
            <person name="Secka A."/>
            <person name="Antonio M."/>
            <person name="Oren A."/>
            <person name="Chaudhuri R.R."/>
            <person name="La Ragione R."/>
            <person name="Hildebrand F."/>
            <person name="Pallen M.J."/>
        </authorList>
    </citation>
    <scope>NUCLEOTIDE SEQUENCE</scope>
    <source>
        <strain evidence="2">13766</strain>
    </source>
</reference>
<dbReference type="Proteomes" id="UP000824140">
    <property type="component" value="Unassembled WGS sequence"/>
</dbReference>
<protein>
    <submittedName>
        <fullName evidence="2">Phage portal protein</fullName>
    </submittedName>
</protein>
<dbReference type="AlphaFoldDB" id="A0A9D1G0Y0"/>
<evidence type="ECO:0000313" key="3">
    <source>
        <dbReference type="Proteomes" id="UP000824140"/>
    </source>
</evidence>
<sequence length="473" mass="52686">MFNGFFDWVRRLFGRKPQAERGAVMAARAEADYRRVDEINFAYIFANKLANIAVSDATLNITGPDGAEPGPRAEVIAQALKQVFDKAHKITAQVLGSGGRVLVPYVSGGEVRFDAVAQERLYIIDTDGERITAAAVLADSVEQNDKRYFRWACYTLEGDDLIVLNRATDEAGAAFPLTQFPAWADIPEEYSIAAVERLPLAFLRCPVDNRRERDGYGVPITYGCEALMDEIHEHLRLIAREYRLTRPMLGLSVEMWRDPFDGKKDKGIDRLRRTVQDSDDPFIPIEGAYDNSHTPWQVYAPAIRNEAMYDRLDRLFELLEKAVGTSRGILTARETAAATATEIRAANHDTFTLVNAVRRMWEQGLDDMAYAVDVLAEHFGLTPAGARGEYAVSVDWDMSLFESAQETFQQLSELQSRGMVSKAELRQWVRGGTLEDAQAAVDEIANENDTLSGIFPKDKPTAGVNGDADTEAT</sequence>
<comment type="caution">
    <text evidence="2">The sequence shown here is derived from an EMBL/GenBank/DDBJ whole genome shotgun (WGS) entry which is preliminary data.</text>
</comment>
<organism evidence="2 3">
    <name type="scientific">Candidatus Alectryocaccomicrobium excrementavium</name>
    <dbReference type="NCBI Taxonomy" id="2840668"/>
    <lineage>
        <taxon>Bacteria</taxon>
        <taxon>Bacillati</taxon>
        <taxon>Bacillota</taxon>
        <taxon>Clostridia</taxon>
        <taxon>Candidatus Alectryocaccomicrobium</taxon>
    </lineage>
</organism>
<evidence type="ECO:0000313" key="2">
    <source>
        <dbReference type="EMBL" id="HIS92753.1"/>
    </source>
</evidence>
<gene>
    <name evidence="2" type="ORF">IAA84_07010</name>
</gene>
<proteinExistence type="predicted"/>
<accession>A0A9D1G0Y0</accession>
<reference evidence="2" key="1">
    <citation type="submission" date="2020-10" db="EMBL/GenBank/DDBJ databases">
        <authorList>
            <person name="Gilroy R."/>
        </authorList>
    </citation>
    <scope>NUCLEOTIDE SEQUENCE</scope>
    <source>
        <strain evidence="2">13766</strain>
    </source>
</reference>
<dbReference type="Pfam" id="PF05133">
    <property type="entry name" value="SPP1_portal"/>
    <property type="match status" value="1"/>
</dbReference>
<dbReference type="EMBL" id="DVJN01000139">
    <property type="protein sequence ID" value="HIS92753.1"/>
    <property type="molecule type" value="Genomic_DNA"/>
</dbReference>
<feature type="region of interest" description="Disordered" evidence="1">
    <location>
        <begin position="451"/>
        <end position="473"/>
    </location>
</feature>
<dbReference type="InterPro" id="IPR021145">
    <property type="entry name" value="Portal_protein_SPP1_Gp6-like"/>
</dbReference>
<name>A0A9D1G0Y0_9FIRM</name>
<evidence type="ECO:0000256" key="1">
    <source>
        <dbReference type="SAM" id="MobiDB-lite"/>
    </source>
</evidence>